<keyword evidence="1" id="KW-0378">Hydrolase</keyword>
<dbReference type="SFLD" id="SFLDS00003">
    <property type="entry name" value="Haloacid_Dehalogenase"/>
    <property type="match status" value="1"/>
</dbReference>
<dbReference type="Gene3D" id="1.10.150.240">
    <property type="entry name" value="Putative phosphatase, domain 2"/>
    <property type="match status" value="1"/>
</dbReference>
<sequence length="231" mass="24727">MEGDGMTLRAVFWDMDGTLIDSEPYWHEGEMEIARRHGGIWNEDLGWQMSGKALALCAEKMREMGTQLPEARIAELMVSYVAERERQSMPWTPGVLDVLRSLVGAGIPSVLVTASPRSMAQVVVDQAPTGAFSAFVCGDDGLASKPDPAPYLHAAQLLGIEGKDIASCIALEDSPTGLRSAVASGATTIAVTGFTRAEVSGQGQFRSIRDYQGIDAEALATYATERVGQAF</sequence>
<dbReference type="SUPFAM" id="SSF56784">
    <property type="entry name" value="HAD-like"/>
    <property type="match status" value="1"/>
</dbReference>
<dbReference type="EMBL" id="JGZI01000007">
    <property type="protein sequence ID" value="KFI83381.1"/>
    <property type="molecule type" value="Genomic_DNA"/>
</dbReference>
<dbReference type="InterPro" id="IPR036412">
    <property type="entry name" value="HAD-like_sf"/>
</dbReference>
<dbReference type="AlphaFoldDB" id="A0A087CJD1"/>
<dbReference type="PANTHER" id="PTHR43481:SF4">
    <property type="entry name" value="GLYCEROL-1-PHOSPHATE PHOSPHOHYDROLASE 1-RELATED"/>
    <property type="match status" value="1"/>
</dbReference>
<evidence type="ECO:0000313" key="1">
    <source>
        <dbReference type="EMBL" id="KFI83381.1"/>
    </source>
</evidence>
<evidence type="ECO:0000313" key="2">
    <source>
        <dbReference type="Proteomes" id="UP000029050"/>
    </source>
</evidence>
<dbReference type="InterPro" id="IPR051806">
    <property type="entry name" value="HAD-like_SPP"/>
</dbReference>
<dbReference type="eggNOG" id="COG0637">
    <property type="taxonomic scope" value="Bacteria"/>
</dbReference>
<dbReference type="NCBIfam" id="TIGR01509">
    <property type="entry name" value="HAD-SF-IA-v3"/>
    <property type="match status" value="1"/>
</dbReference>
<dbReference type="Gene3D" id="3.40.50.1000">
    <property type="entry name" value="HAD superfamily/HAD-like"/>
    <property type="match status" value="1"/>
</dbReference>
<name>A0A087CJD1_9BIFI</name>
<dbReference type="Proteomes" id="UP000029050">
    <property type="component" value="Unassembled WGS sequence"/>
</dbReference>
<dbReference type="CDD" id="cd07505">
    <property type="entry name" value="HAD_BPGM-like"/>
    <property type="match status" value="1"/>
</dbReference>
<dbReference type="InterPro" id="IPR006439">
    <property type="entry name" value="HAD-SF_hydro_IA"/>
</dbReference>
<accession>A0A087CJD1</accession>
<reference evidence="1 2" key="1">
    <citation type="submission" date="2014-03" db="EMBL/GenBank/DDBJ databases">
        <title>Genomics of Bifidobacteria.</title>
        <authorList>
            <person name="Ventura M."/>
            <person name="Milani C."/>
            <person name="Lugli G.A."/>
        </authorList>
    </citation>
    <scope>NUCLEOTIDE SEQUENCE [LARGE SCALE GENOMIC DNA]</scope>
    <source>
        <strain evidence="1 2">LMG 21775</strain>
    </source>
</reference>
<dbReference type="STRING" id="218140.BPSY_0475"/>
<protein>
    <submittedName>
        <fullName evidence="1">Haloacid dehalogenase-like hydrolase</fullName>
        <ecNumber evidence="1">3.1.3.23</ecNumber>
    </submittedName>
</protein>
<dbReference type="InterPro" id="IPR023214">
    <property type="entry name" value="HAD_sf"/>
</dbReference>
<dbReference type="EC" id="3.1.3.23" evidence="1"/>
<keyword evidence="2" id="KW-1185">Reference proteome</keyword>
<dbReference type="Pfam" id="PF00702">
    <property type="entry name" value="Hydrolase"/>
    <property type="match status" value="1"/>
</dbReference>
<dbReference type="SFLD" id="SFLDG01129">
    <property type="entry name" value="C1.5:_HAD__Beta-PGM__Phosphata"/>
    <property type="match status" value="1"/>
</dbReference>
<dbReference type="PANTHER" id="PTHR43481">
    <property type="entry name" value="FRUCTOSE-1-PHOSPHATE PHOSPHATASE"/>
    <property type="match status" value="1"/>
</dbReference>
<organism evidence="1 2">
    <name type="scientific">Bifidobacterium psychraerophilum</name>
    <dbReference type="NCBI Taxonomy" id="218140"/>
    <lineage>
        <taxon>Bacteria</taxon>
        <taxon>Bacillati</taxon>
        <taxon>Actinomycetota</taxon>
        <taxon>Actinomycetes</taxon>
        <taxon>Bifidobacteriales</taxon>
        <taxon>Bifidobacteriaceae</taxon>
        <taxon>Bifidobacterium</taxon>
    </lineage>
</organism>
<dbReference type="InterPro" id="IPR023198">
    <property type="entry name" value="PGP-like_dom2"/>
</dbReference>
<comment type="caution">
    <text evidence="1">The sequence shown here is derived from an EMBL/GenBank/DDBJ whole genome shotgun (WGS) entry which is preliminary data.</text>
</comment>
<proteinExistence type="predicted"/>
<gene>
    <name evidence="1" type="ORF">BPSY_0475</name>
</gene>
<dbReference type="GO" id="GO:0050308">
    <property type="term" value="F:sugar-phosphatase activity"/>
    <property type="evidence" value="ECO:0007669"/>
    <property type="project" value="UniProtKB-EC"/>
</dbReference>